<gene>
    <name evidence="1" type="ORF">ACE11A_01180</name>
</gene>
<dbReference type="RefSeq" id="WP_375061052.1">
    <property type="nucleotide sequence ID" value="NZ_JBHGBT010000001.1"/>
</dbReference>
<evidence type="ECO:0008006" key="3">
    <source>
        <dbReference type="Google" id="ProtNLM"/>
    </source>
</evidence>
<sequence>MQTMYQEFPPPPRAAEFSELVRKKLEEARTAGGTRETVTVELHGQRLNVDVIDLPLDGLYYNPGTHRVRAQRSHDPVANEVLEKDPYSDQAQEYMRFLLQADPADPSHRDRSFETLLNDLKEFGQNEPGLVTHHGVAVNGNTRLAALRESGMQSMRMGVLPESLTWADINSIELALQLRMDHRRDYSYINRLLAMEEQAKLGRTPEMIAKEFRIQKATYHQERWILSAIREFIERSKSKAGTALRLVDFENHQEKLKEMQRAYANLEAADRDQAETLKETRIAAIVLGFSKTDVRHIDEHFLQRKYLDDVLPSDLKPGPEAGADGTPSSDPELIPGLGMALPTAADTVTAARSLSNRILQAKAVSANVEGGLAEEAQKDAQGLVDSAKDAFNAAIDRAGRDARVRKRKQQAPARLAEACVAIDHCVADLVQARTSRTLDEEAFDDAVQKLQVSLRKLAQQASRGLPAPGDGVSWLIAAASAEGSR</sequence>
<dbReference type="EMBL" id="JBHGBT010000001">
    <property type="protein sequence ID" value="MFB4192991.1"/>
    <property type="molecule type" value="Genomic_DNA"/>
</dbReference>
<keyword evidence="2" id="KW-1185">Reference proteome</keyword>
<proteinExistence type="predicted"/>
<protein>
    <recommendedName>
        <fullName evidence="3">Transcriptional regulator</fullName>
    </recommendedName>
</protein>
<accession>A0ABV4ZFV6</accession>
<dbReference type="Proteomes" id="UP001577267">
    <property type="component" value="Unassembled WGS sequence"/>
</dbReference>
<reference evidence="1 2" key="1">
    <citation type="submission" date="2024-09" db="EMBL/GenBank/DDBJ databases">
        <title>Draft genome sequence of multifaceted antimicrobials producing Streptomyces sp. strain FH1.</title>
        <authorList>
            <person name="Hassan F."/>
            <person name="Ali H."/>
            <person name="Hassan N."/>
            <person name="Nawaz A."/>
        </authorList>
    </citation>
    <scope>NUCLEOTIDE SEQUENCE [LARGE SCALE GENOMIC DNA]</scope>
    <source>
        <strain evidence="1 2">FH1</strain>
    </source>
</reference>
<comment type="caution">
    <text evidence="1">The sequence shown here is derived from an EMBL/GenBank/DDBJ whole genome shotgun (WGS) entry which is preliminary data.</text>
</comment>
<name>A0ABV4ZFV6_9ACTN</name>
<evidence type="ECO:0000313" key="2">
    <source>
        <dbReference type="Proteomes" id="UP001577267"/>
    </source>
</evidence>
<evidence type="ECO:0000313" key="1">
    <source>
        <dbReference type="EMBL" id="MFB4192991.1"/>
    </source>
</evidence>
<organism evidence="1 2">
    <name type="scientific">Streptomyces carpaticus</name>
    <dbReference type="NCBI Taxonomy" id="285558"/>
    <lineage>
        <taxon>Bacteria</taxon>
        <taxon>Bacillati</taxon>
        <taxon>Actinomycetota</taxon>
        <taxon>Actinomycetes</taxon>
        <taxon>Kitasatosporales</taxon>
        <taxon>Streptomycetaceae</taxon>
        <taxon>Streptomyces</taxon>
    </lineage>
</organism>